<sequence length="539" mass="59202">MVEKTDAAREAAFAWAGAKSLPIGTLEELLPLCSRLPARSRAVGLRRLRFVLAPARLALAQEIVSSLRNTGRWPLEAQNAPSDKGSAASAQVLGLCADMGRVQRVAKELQRMEEADAKGKKAKKGEGEAEEAPWASQALASPLIARSRHHFCRPESDLCRMDKPEWAFRYLIELASDHTAELDRWAKESSESGARSAEDATLQARELSEGLAVALAAEACLFVRTRLPLLASDLEARPTLLHMMHHFVSFHGDIVSAGGWACLLWGKFYAAGGNFVLEAVYDLFFHDTQTPASKELVVIGAGFARTGTASLYTALEILGFHTYHMRDVLIQNHSSQWQRALWEESADAAADILLKGGYNATVETPGAVFAVQLARKFPNAKVVLTTRSDPQKWLGNVRSIAQLHAVVGRLPWSLWPQVAQFDFVVHEIWDAIGCSLRREINDTSCLELYHGHNAKVRAEVPPGQLLDFHISQGWEPLCNFLGVPVPDQPFPHTNDKEGMTVALGVLTSVSVVFFLAPAAVLFWTLRRCCRSGEAKVKAS</sequence>
<keyword evidence="2" id="KW-0812">Transmembrane</keyword>
<feature type="region of interest" description="Disordered" evidence="1">
    <location>
        <begin position="113"/>
        <end position="135"/>
    </location>
</feature>
<dbReference type="PANTHER" id="PTHR36978:SF4">
    <property type="entry name" value="P-LOOP CONTAINING NUCLEOSIDE TRIPHOSPHATE HYDROLASE PROTEIN"/>
    <property type="match status" value="1"/>
</dbReference>
<dbReference type="PANTHER" id="PTHR36978">
    <property type="entry name" value="P-LOOP CONTAINING NUCLEOTIDE TRIPHOSPHATE HYDROLASE"/>
    <property type="match status" value="1"/>
</dbReference>
<comment type="caution">
    <text evidence="3">The sequence shown here is derived from an EMBL/GenBank/DDBJ whole genome shotgun (WGS) entry which is preliminary data.</text>
</comment>
<evidence type="ECO:0000313" key="3">
    <source>
        <dbReference type="EMBL" id="CAE8707771.1"/>
    </source>
</evidence>
<reference evidence="3" key="1">
    <citation type="submission" date="2021-02" db="EMBL/GenBank/DDBJ databases">
        <authorList>
            <person name="Dougan E. K."/>
            <person name="Rhodes N."/>
            <person name="Thang M."/>
            <person name="Chan C."/>
        </authorList>
    </citation>
    <scope>NUCLEOTIDE SEQUENCE</scope>
</reference>
<feature type="compositionally biased region" description="Basic and acidic residues" evidence="1">
    <location>
        <begin position="113"/>
        <end position="127"/>
    </location>
</feature>
<dbReference type="InterPro" id="IPR040632">
    <property type="entry name" value="Sulfotransfer_4"/>
</dbReference>
<keyword evidence="2" id="KW-0472">Membrane</keyword>
<dbReference type="SUPFAM" id="SSF52540">
    <property type="entry name" value="P-loop containing nucleoside triphosphate hydrolases"/>
    <property type="match status" value="1"/>
</dbReference>
<accession>A0A813KRU4</accession>
<evidence type="ECO:0000256" key="2">
    <source>
        <dbReference type="SAM" id="Phobius"/>
    </source>
</evidence>
<dbReference type="InterPro" id="IPR027417">
    <property type="entry name" value="P-loop_NTPase"/>
</dbReference>
<dbReference type="EMBL" id="CAJNNW010031492">
    <property type="protein sequence ID" value="CAE8707771.1"/>
    <property type="molecule type" value="Genomic_DNA"/>
</dbReference>
<dbReference type="Proteomes" id="UP000626109">
    <property type="component" value="Unassembled WGS sequence"/>
</dbReference>
<evidence type="ECO:0000313" key="4">
    <source>
        <dbReference type="Proteomes" id="UP000626109"/>
    </source>
</evidence>
<organism evidence="3 4">
    <name type="scientific">Polarella glacialis</name>
    <name type="common">Dinoflagellate</name>
    <dbReference type="NCBI Taxonomy" id="89957"/>
    <lineage>
        <taxon>Eukaryota</taxon>
        <taxon>Sar</taxon>
        <taxon>Alveolata</taxon>
        <taxon>Dinophyceae</taxon>
        <taxon>Suessiales</taxon>
        <taxon>Suessiaceae</taxon>
        <taxon>Polarella</taxon>
    </lineage>
</organism>
<protein>
    <submittedName>
        <fullName evidence="3">Uncharacterized protein</fullName>
    </submittedName>
</protein>
<dbReference type="Gene3D" id="3.40.50.300">
    <property type="entry name" value="P-loop containing nucleotide triphosphate hydrolases"/>
    <property type="match status" value="1"/>
</dbReference>
<name>A0A813KRU4_POLGL</name>
<dbReference type="AlphaFoldDB" id="A0A813KRU4"/>
<dbReference type="Pfam" id="PF17784">
    <property type="entry name" value="Sulfotransfer_4"/>
    <property type="match status" value="1"/>
</dbReference>
<feature type="transmembrane region" description="Helical" evidence="2">
    <location>
        <begin position="501"/>
        <end position="525"/>
    </location>
</feature>
<keyword evidence="2" id="KW-1133">Transmembrane helix</keyword>
<gene>
    <name evidence="3" type="ORF">PGLA2088_LOCUS34669</name>
</gene>
<proteinExistence type="predicted"/>
<evidence type="ECO:0000256" key="1">
    <source>
        <dbReference type="SAM" id="MobiDB-lite"/>
    </source>
</evidence>